<organism evidence="2 3">
    <name type="scientific">Magnetospirillum fulvum MGU-K5</name>
    <dbReference type="NCBI Taxonomy" id="1316936"/>
    <lineage>
        <taxon>Bacteria</taxon>
        <taxon>Pseudomonadati</taxon>
        <taxon>Pseudomonadota</taxon>
        <taxon>Alphaproteobacteria</taxon>
        <taxon>Rhodospirillales</taxon>
        <taxon>Rhodospirillaceae</taxon>
        <taxon>Magnetospirillum</taxon>
    </lineage>
</organism>
<dbReference type="SUPFAM" id="SSF89447">
    <property type="entry name" value="AbrB/MazE/MraZ-like"/>
    <property type="match status" value="1"/>
</dbReference>
<dbReference type="Proteomes" id="UP000015350">
    <property type="component" value="Unassembled WGS sequence"/>
</dbReference>
<evidence type="ECO:0000313" key="3">
    <source>
        <dbReference type="Proteomes" id="UP000015350"/>
    </source>
</evidence>
<comment type="caution">
    <text evidence="2">The sequence shown here is derived from an EMBL/GenBank/DDBJ whole genome shotgun (WGS) entry which is preliminary data.</text>
</comment>
<gene>
    <name evidence="2" type="ORF">K678_03477</name>
</gene>
<dbReference type="GO" id="GO:0003677">
    <property type="term" value="F:DNA binding"/>
    <property type="evidence" value="ECO:0007669"/>
    <property type="project" value="InterPro"/>
</dbReference>
<dbReference type="Gene3D" id="2.10.260.10">
    <property type="match status" value="1"/>
</dbReference>
<evidence type="ECO:0000259" key="1">
    <source>
        <dbReference type="SMART" id="SM00966"/>
    </source>
</evidence>
<dbReference type="RefSeq" id="WP_021131075.1">
    <property type="nucleotide sequence ID" value="NZ_AQPH01000007.1"/>
</dbReference>
<dbReference type="SMART" id="SM00966">
    <property type="entry name" value="SpoVT_AbrB"/>
    <property type="match status" value="1"/>
</dbReference>
<evidence type="ECO:0000313" key="2">
    <source>
        <dbReference type="EMBL" id="EPY02950.1"/>
    </source>
</evidence>
<name>S9TX22_MAGFU</name>
<dbReference type="EMBL" id="AQPH01000007">
    <property type="protein sequence ID" value="EPY02950.1"/>
    <property type="molecule type" value="Genomic_DNA"/>
</dbReference>
<proteinExistence type="predicted"/>
<sequence>MNATTKLIKIGNSTGVAIPREVLEAAHMARGEEVTLAVVEGKIEIAKPVDGYNEAVEIGRRFSKRYAKTMAALAK</sequence>
<dbReference type="OrthoDB" id="5459182at2"/>
<accession>S9TX22</accession>
<feature type="domain" description="SpoVT-AbrB" evidence="1">
    <location>
        <begin position="8"/>
        <end position="53"/>
    </location>
</feature>
<dbReference type="InterPro" id="IPR007159">
    <property type="entry name" value="SpoVT-AbrB_dom"/>
</dbReference>
<dbReference type="AlphaFoldDB" id="S9TX22"/>
<dbReference type="eggNOG" id="COG2336">
    <property type="taxonomic scope" value="Bacteria"/>
</dbReference>
<reference evidence="2 3" key="1">
    <citation type="submission" date="2013-04" db="EMBL/GenBank/DDBJ databases">
        <authorList>
            <person name="Kuznetsov B."/>
            <person name="Ivanovsky R."/>
        </authorList>
    </citation>
    <scope>NUCLEOTIDE SEQUENCE [LARGE SCALE GENOMIC DNA]</scope>
    <source>
        <strain evidence="2 3">MGU-K5</strain>
    </source>
</reference>
<dbReference type="InterPro" id="IPR037914">
    <property type="entry name" value="SpoVT-AbrB_sf"/>
</dbReference>
<protein>
    <submittedName>
        <fullName evidence="2">Putative transcriptional regulator, AbrB family protein</fullName>
    </submittedName>
</protein>